<keyword evidence="3" id="KW-1185">Reference proteome</keyword>
<gene>
    <name evidence="2" type="ORF">CMV30_07005</name>
</gene>
<organism evidence="2 3">
    <name type="scientific">Nibricoccus aquaticus</name>
    <dbReference type="NCBI Taxonomy" id="2576891"/>
    <lineage>
        <taxon>Bacteria</taxon>
        <taxon>Pseudomonadati</taxon>
        <taxon>Verrucomicrobiota</taxon>
        <taxon>Opitutia</taxon>
        <taxon>Opitutales</taxon>
        <taxon>Opitutaceae</taxon>
        <taxon>Nibricoccus</taxon>
    </lineage>
</organism>
<name>A0A290QH86_9BACT</name>
<evidence type="ECO:0000313" key="2">
    <source>
        <dbReference type="EMBL" id="ATC63721.1"/>
    </source>
</evidence>
<protein>
    <submittedName>
        <fullName evidence="2">Uncharacterized protein</fullName>
    </submittedName>
</protein>
<feature type="region of interest" description="Disordered" evidence="1">
    <location>
        <begin position="58"/>
        <end position="124"/>
    </location>
</feature>
<accession>A0A290QH86</accession>
<feature type="compositionally biased region" description="Low complexity" evidence="1">
    <location>
        <begin position="63"/>
        <end position="77"/>
    </location>
</feature>
<feature type="compositionally biased region" description="Polar residues" evidence="1">
    <location>
        <begin position="99"/>
        <end position="108"/>
    </location>
</feature>
<reference evidence="2 3" key="1">
    <citation type="submission" date="2017-09" db="EMBL/GenBank/DDBJ databases">
        <title>Complete genome sequence of Verrucomicrobial strain HZ-65, isolated from freshwater.</title>
        <authorList>
            <person name="Choi A."/>
        </authorList>
    </citation>
    <scope>NUCLEOTIDE SEQUENCE [LARGE SCALE GENOMIC DNA]</scope>
    <source>
        <strain evidence="2 3">HZ-65</strain>
    </source>
</reference>
<evidence type="ECO:0000256" key="1">
    <source>
        <dbReference type="SAM" id="MobiDB-lite"/>
    </source>
</evidence>
<sequence length="124" mass="13080">MNHGASPQNKRRAPRASASSRCQYEPAHTRSARAPTNRTHIAFRCTSLSDSISCARFSESTRAKSPAAPTTSASTTTNGGTCRASTAIAIPSASPEASQPLTAKSTAVKTGRPPRAARWIRIVE</sequence>
<dbReference type="EMBL" id="CP023344">
    <property type="protein sequence ID" value="ATC63721.1"/>
    <property type="molecule type" value="Genomic_DNA"/>
</dbReference>
<dbReference type="Proteomes" id="UP000217265">
    <property type="component" value="Chromosome"/>
</dbReference>
<feature type="compositionally biased region" description="Low complexity" evidence="1">
    <location>
        <begin position="84"/>
        <end position="98"/>
    </location>
</feature>
<proteinExistence type="predicted"/>
<dbReference type="KEGG" id="vbh:CMV30_07005"/>
<dbReference type="AlphaFoldDB" id="A0A290QH86"/>
<evidence type="ECO:0000313" key="3">
    <source>
        <dbReference type="Proteomes" id="UP000217265"/>
    </source>
</evidence>
<feature type="region of interest" description="Disordered" evidence="1">
    <location>
        <begin position="1"/>
        <end position="37"/>
    </location>
</feature>